<dbReference type="GO" id="GO:0005739">
    <property type="term" value="C:mitochondrion"/>
    <property type="evidence" value="ECO:0007669"/>
    <property type="project" value="TreeGrafter"/>
</dbReference>
<dbReference type="GO" id="GO:0005525">
    <property type="term" value="F:GTP binding"/>
    <property type="evidence" value="ECO:0007669"/>
    <property type="project" value="InterPro"/>
</dbReference>
<evidence type="ECO:0000313" key="8">
    <source>
        <dbReference type="Proteomes" id="UP001160390"/>
    </source>
</evidence>
<dbReference type="Pfam" id="PF01031">
    <property type="entry name" value="Dynamin_M"/>
    <property type="match status" value="1"/>
</dbReference>
<evidence type="ECO:0000256" key="1">
    <source>
        <dbReference type="ARBA" id="ARBA00022741"/>
    </source>
</evidence>
<keyword evidence="1" id="KW-0547">Nucleotide-binding</keyword>
<keyword evidence="2" id="KW-0342">GTP-binding</keyword>
<dbReference type="PANTHER" id="PTHR11566">
    <property type="entry name" value="DYNAMIN"/>
    <property type="match status" value="1"/>
</dbReference>
<dbReference type="InterPro" id="IPR027417">
    <property type="entry name" value="P-loop_NTPase"/>
</dbReference>
<protein>
    <submittedName>
        <fullName evidence="7">Uncharacterized protein</fullName>
    </submittedName>
</protein>
<organism evidence="7 8">
    <name type="scientific">Clonostachys chloroleuca</name>
    <dbReference type="NCBI Taxonomy" id="1926264"/>
    <lineage>
        <taxon>Eukaryota</taxon>
        <taxon>Fungi</taxon>
        <taxon>Dikarya</taxon>
        <taxon>Ascomycota</taxon>
        <taxon>Pezizomycotina</taxon>
        <taxon>Sordariomycetes</taxon>
        <taxon>Hypocreomycetidae</taxon>
        <taxon>Hypocreales</taxon>
        <taxon>Bionectriaceae</taxon>
        <taxon>Clonostachys</taxon>
    </lineage>
</organism>
<dbReference type="GO" id="GO:0016559">
    <property type="term" value="P:peroxisome fission"/>
    <property type="evidence" value="ECO:0007669"/>
    <property type="project" value="TreeGrafter"/>
</dbReference>
<dbReference type="AlphaFoldDB" id="A0AA35LZS0"/>
<dbReference type="GO" id="GO:0005874">
    <property type="term" value="C:microtubule"/>
    <property type="evidence" value="ECO:0007669"/>
    <property type="project" value="TreeGrafter"/>
</dbReference>
<feature type="domain" description="Dynamin-type G" evidence="6">
    <location>
        <begin position="42"/>
        <end position="333"/>
    </location>
</feature>
<dbReference type="EMBL" id="CABFNP030000794">
    <property type="protein sequence ID" value="CAI6087262.1"/>
    <property type="molecule type" value="Genomic_DNA"/>
</dbReference>
<dbReference type="GO" id="GO:0016020">
    <property type="term" value="C:membrane"/>
    <property type="evidence" value="ECO:0007669"/>
    <property type="project" value="TreeGrafter"/>
</dbReference>
<feature type="compositionally biased region" description="Acidic residues" evidence="4">
    <location>
        <begin position="429"/>
        <end position="458"/>
    </location>
</feature>
<gene>
    <name evidence="7" type="ORF">CCHLO57077_00016417</name>
</gene>
<dbReference type="SMART" id="SM00053">
    <property type="entry name" value="DYNc"/>
    <property type="match status" value="1"/>
</dbReference>
<dbReference type="GO" id="GO:0048312">
    <property type="term" value="P:intracellular distribution of mitochondria"/>
    <property type="evidence" value="ECO:0007669"/>
    <property type="project" value="TreeGrafter"/>
</dbReference>
<dbReference type="GO" id="GO:0008017">
    <property type="term" value="F:microtubule binding"/>
    <property type="evidence" value="ECO:0007669"/>
    <property type="project" value="TreeGrafter"/>
</dbReference>
<sequence length="752" mass="84399">MDENNSVDVKLPIGEKLPSFNLIDSSLLEKIDRLFACNAGDYVDLPQLVVVGQQSSGKSSVLEGLTGLPFPRDSGLCTRFATQITFRRSNESKISASIIPSKDCSDTHRRSMQSWGKKELDILDAKSFAVIMREVIDLMGVGPTSEPGSPAFSKDVLVLEIAGPEQEHFSVIDVPGTFKKITEGQTTTNDIALVFDMVKGYMENPRSVMLTVVPCTSDIANEDVVQLADDLDPCGNRTLGVLTKPDLVDEGAEGGILNVINGKSHRLKLGWHLVRNLGQRELRDKANSRGSLEDKFFKTKAPWNTVDKAKVGVPALRIRLQKILTDHIRREFPKVKVDIRKKLQEAEKALRVLGPKRQTAQEQSQFLTDIASEFQDLANSASRAQYVQSDFFGEVARRRLATVAVNRGEVFAENMTDMGHEFNFVEEKNEGDDEGEGEEEEEEEKEEDEEDEDSDSLDEGSVTPSFDDEPFVGSGTSRKSTRLVTEDVDIVDYVIEAEKITSPRSDDILEWLTGVHRKNRGFELGSFDCSLLVMTMQHQARKWKALAKGYISDMIAIVHTLVLDLLDHVVPDKNLLGNLMSVLSEQLQAKYLRAMEQTDFLLKIELEGTPATYNHAFTEVLNKCRAERVKRQLESQVFEIENHGSVVRLCDIVQTHPLSNSEQVVREIHDILKSYYELSRKRFVDNVRMQAADHFLVTGPNTPLKLFSPRFVSSLTPAQLDEVVGEEENAKRQRARLEKEIGLLKECMAILR</sequence>
<dbReference type="InterPro" id="IPR001401">
    <property type="entry name" value="Dynamin_GTPase"/>
</dbReference>
<evidence type="ECO:0000256" key="4">
    <source>
        <dbReference type="SAM" id="MobiDB-lite"/>
    </source>
</evidence>
<dbReference type="InterPro" id="IPR020850">
    <property type="entry name" value="GED_dom"/>
</dbReference>
<dbReference type="GO" id="GO:0006897">
    <property type="term" value="P:endocytosis"/>
    <property type="evidence" value="ECO:0007669"/>
    <property type="project" value="TreeGrafter"/>
</dbReference>
<dbReference type="Proteomes" id="UP001160390">
    <property type="component" value="Unassembled WGS sequence"/>
</dbReference>
<feature type="compositionally biased region" description="Basic and acidic residues" evidence="4">
    <location>
        <begin position="418"/>
        <end position="428"/>
    </location>
</feature>
<dbReference type="GO" id="GO:0003924">
    <property type="term" value="F:GTPase activity"/>
    <property type="evidence" value="ECO:0007669"/>
    <property type="project" value="InterPro"/>
</dbReference>
<dbReference type="GO" id="GO:0000266">
    <property type="term" value="P:mitochondrial fission"/>
    <property type="evidence" value="ECO:0007669"/>
    <property type="project" value="TreeGrafter"/>
</dbReference>
<dbReference type="SUPFAM" id="SSF52540">
    <property type="entry name" value="P-loop containing nucleoside triphosphate hydrolases"/>
    <property type="match status" value="1"/>
</dbReference>
<evidence type="ECO:0000313" key="7">
    <source>
        <dbReference type="EMBL" id="CAI6087262.1"/>
    </source>
</evidence>
<feature type="coiled-coil region" evidence="3">
    <location>
        <begin position="720"/>
        <end position="747"/>
    </location>
</feature>
<dbReference type="PROSITE" id="PS51718">
    <property type="entry name" value="G_DYNAMIN_2"/>
    <property type="match status" value="1"/>
</dbReference>
<dbReference type="Pfam" id="PF00350">
    <property type="entry name" value="Dynamin_N"/>
    <property type="match status" value="1"/>
</dbReference>
<dbReference type="InterPro" id="IPR000375">
    <property type="entry name" value="Dynamin_stalk"/>
</dbReference>
<accession>A0AA35LZS0</accession>
<dbReference type="InterPro" id="IPR022812">
    <property type="entry name" value="Dynamin"/>
</dbReference>
<comment type="caution">
    <text evidence="7">The sequence shown here is derived from an EMBL/GenBank/DDBJ whole genome shotgun (WGS) entry which is preliminary data.</text>
</comment>
<name>A0AA35LZS0_9HYPO</name>
<reference evidence="7" key="1">
    <citation type="submission" date="2023-01" db="EMBL/GenBank/DDBJ databases">
        <authorList>
            <person name="Piombo E."/>
        </authorList>
    </citation>
    <scope>NUCLEOTIDE SEQUENCE</scope>
</reference>
<dbReference type="PANTHER" id="PTHR11566:SF215">
    <property type="entry name" value="DYNAMIN GTPASE"/>
    <property type="match status" value="1"/>
</dbReference>
<dbReference type="Gene3D" id="3.40.50.300">
    <property type="entry name" value="P-loop containing nucleotide triphosphate hydrolases"/>
    <property type="match status" value="1"/>
</dbReference>
<keyword evidence="8" id="KW-1185">Reference proteome</keyword>
<dbReference type="PROSITE" id="PS51388">
    <property type="entry name" value="GED"/>
    <property type="match status" value="1"/>
</dbReference>
<keyword evidence="3" id="KW-0175">Coiled coil</keyword>
<dbReference type="PRINTS" id="PR00195">
    <property type="entry name" value="DYNAMIN"/>
</dbReference>
<dbReference type="InterPro" id="IPR030381">
    <property type="entry name" value="G_DYNAMIN_dom"/>
</dbReference>
<evidence type="ECO:0000256" key="2">
    <source>
        <dbReference type="ARBA" id="ARBA00023134"/>
    </source>
</evidence>
<dbReference type="CDD" id="cd08771">
    <property type="entry name" value="DLP_1"/>
    <property type="match status" value="1"/>
</dbReference>
<proteinExistence type="predicted"/>
<dbReference type="InterPro" id="IPR045063">
    <property type="entry name" value="Dynamin_N"/>
</dbReference>
<evidence type="ECO:0000256" key="3">
    <source>
        <dbReference type="SAM" id="Coils"/>
    </source>
</evidence>
<feature type="region of interest" description="Disordered" evidence="4">
    <location>
        <begin position="417"/>
        <end position="478"/>
    </location>
</feature>
<evidence type="ECO:0000259" key="5">
    <source>
        <dbReference type="PROSITE" id="PS51388"/>
    </source>
</evidence>
<dbReference type="FunFam" id="3.40.50.300:FF:001425">
    <property type="entry name" value="Dynamin GTPase, putative"/>
    <property type="match status" value="1"/>
</dbReference>
<feature type="domain" description="GED" evidence="5">
    <location>
        <begin position="665"/>
        <end position="752"/>
    </location>
</feature>
<evidence type="ECO:0000259" key="6">
    <source>
        <dbReference type="PROSITE" id="PS51718"/>
    </source>
</evidence>